<dbReference type="AlphaFoldDB" id="A0A0P1BFM5"/>
<organism evidence="3 4">
    <name type="scientific">Ceraceosorus bombacis</name>
    <dbReference type="NCBI Taxonomy" id="401625"/>
    <lineage>
        <taxon>Eukaryota</taxon>
        <taxon>Fungi</taxon>
        <taxon>Dikarya</taxon>
        <taxon>Basidiomycota</taxon>
        <taxon>Ustilaginomycotina</taxon>
        <taxon>Exobasidiomycetes</taxon>
        <taxon>Ceraceosorales</taxon>
        <taxon>Ceraceosoraceae</taxon>
        <taxon>Ceraceosorus</taxon>
    </lineage>
</organism>
<evidence type="ECO:0000256" key="1">
    <source>
        <dbReference type="SAM" id="MobiDB-lite"/>
    </source>
</evidence>
<keyword evidence="4" id="KW-1185">Reference proteome</keyword>
<evidence type="ECO:0000313" key="4">
    <source>
        <dbReference type="Proteomes" id="UP000054845"/>
    </source>
</evidence>
<dbReference type="OrthoDB" id="365981at2759"/>
<evidence type="ECO:0000259" key="2">
    <source>
        <dbReference type="Pfam" id="PF14630"/>
    </source>
</evidence>
<feature type="domain" description="Origin recognition complex subunit 5 C-terminal" evidence="2">
    <location>
        <begin position="345"/>
        <end position="526"/>
    </location>
</feature>
<name>A0A0P1BFM5_9BASI</name>
<dbReference type="InterPro" id="IPR020796">
    <property type="entry name" value="ORC5"/>
</dbReference>
<dbReference type="InterPro" id="IPR047088">
    <property type="entry name" value="ORC5_C"/>
</dbReference>
<dbReference type="GO" id="GO:0006270">
    <property type="term" value="P:DNA replication initiation"/>
    <property type="evidence" value="ECO:0007669"/>
    <property type="project" value="TreeGrafter"/>
</dbReference>
<dbReference type="PANTHER" id="PTHR12705:SF0">
    <property type="entry name" value="ORIGIN RECOGNITION COMPLEX SUBUNIT 5"/>
    <property type="match status" value="1"/>
</dbReference>
<dbReference type="Pfam" id="PF14630">
    <property type="entry name" value="ORC5_C"/>
    <property type="match status" value="1"/>
</dbReference>
<dbReference type="Proteomes" id="UP000054845">
    <property type="component" value="Unassembled WGS sequence"/>
</dbReference>
<protein>
    <submittedName>
        <fullName evidence="3">Origin recognition complex, subunit 5</fullName>
    </submittedName>
</protein>
<feature type="region of interest" description="Disordered" evidence="1">
    <location>
        <begin position="392"/>
        <end position="414"/>
    </location>
</feature>
<dbReference type="PANTHER" id="PTHR12705">
    <property type="entry name" value="ORIGIN RECOGNITION COMPLEX SUBUNIT 5"/>
    <property type="match status" value="1"/>
</dbReference>
<accession>A0A0P1BFM5</accession>
<dbReference type="EMBL" id="CCYA01000243">
    <property type="protein sequence ID" value="CEH14463.1"/>
    <property type="molecule type" value="Genomic_DNA"/>
</dbReference>
<proteinExistence type="predicted"/>
<sequence>MLESTVAELTAHWPGHGAVIRTLLDFFGDPDSPVPPAIHLHASSAARADALIASLFERTSVTSCKIDPLQVCSVSSVFERLVADLGGASSSRPKAHFDNLDLALNGLARALTHEQERKTVIVVKGAERMRDVWDEALSDAFWRLAELLGLQGRLCVVTISTLSIRHFRTVKGNAPSLGSGQPLQLRMSALHKPDALQLLRKDADQLVHGISSTPAHLSGLRALHEVYIGLAYDTLSADVVDEEEMRMLVAAIWHPFAVPVQTGEVTSTALPALLARSTPLFRDALLRVLPRLVWPQAWVRWAVAQARERSEAAVAGNERSAARTTTLRGSQAKTSSGTSMESASLARLETYIVIAAFLASFNPARLDARYFLRDEHALLPAAERAEAQVKLRRKKGGAFRRKPKKKATADEGRKETLNSQALLGPKPFPIERLLAILQALLIESKEDTALLQDSIGGPSAAQQAEVLSRSSDVFKQINRLVTQRFLTRLSSSSAVLAPNVQLRCNVTHEHVSRLCKAVSFDLQEWLWDWAGGAGEA</sequence>
<evidence type="ECO:0000313" key="3">
    <source>
        <dbReference type="EMBL" id="CEH14463.1"/>
    </source>
</evidence>
<feature type="compositionally biased region" description="Polar residues" evidence="1">
    <location>
        <begin position="322"/>
        <end position="339"/>
    </location>
</feature>
<feature type="compositionally biased region" description="Basic residues" evidence="1">
    <location>
        <begin position="392"/>
        <end position="406"/>
    </location>
</feature>
<reference evidence="3 4" key="1">
    <citation type="submission" date="2014-09" db="EMBL/GenBank/DDBJ databases">
        <authorList>
            <person name="Magalhaes I.L.F."/>
            <person name="Oliveira U."/>
            <person name="Santos F.R."/>
            <person name="Vidigal T.H.D.A."/>
            <person name="Brescovit A.D."/>
            <person name="Santos A.J."/>
        </authorList>
    </citation>
    <scope>NUCLEOTIDE SEQUENCE [LARGE SCALE GENOMIC DNA]</scope>
</reference>
<dbReference type="GO" id="GO:0003688">
    <property type="term" value="F:DNA replication origin binding"/>
    <property type="evidence" value="ECO:0007669"/>
    <property type="project" value="TreeGrafter"/>
</dbReference>
<dbReference type="STRING" id="401625.A0A0P1BFM5"/>
<dbReference type="GO" id="GO:0005664">
    <property type="term" value="C:nuclear origin of replication recognition complex"/>
    <property type="evidence" value="ECO:0007669"/>
    <property type="project" value="TreeGrafter"/>
</dbReference>
<feature type="region of interest" description="Disordered" evidence="1">
    <location>
        <begin position="313"/>
        <end position="339"/>
    </location>
</feature>